<evidence type="ECO:0000256" key="2">
    <source>
        <dbReference type="ARBA" id="ARBA00022764"/>
    </source>
</evidence>
<dbReference type="EMBL" id="PQLX01000001">
    <property type="protein sequence ID" value="POU68741.1"/>
    <property type="molecule type" value="Genomic_DNA"/>
</dbReference>
<dbReference type="AlphaFoldDB" id="A0A2S4S4D9"/>
<dbReference type="CDD" id="cd07040">
    <property type="entry name" value="HP"/>
    <property type="match status" value="1"/>
</dbReference>
<evidence type="ECO:0000256" key="1">
    <source>
        <dbReference type="ARBA" id="ARBA00022729"/>
    </source>
</evidence>
<dbReference type="OrthoDB" id="6195868at2"/>
<dbReference type="Pfam" id="PF00300">
    <property type="entry name" value="His_Phos_1"/>
    <property type="match status" value="1"/>
</dbReference>
<proteinExistence type="predicted"/>
<evidence type="ECO:0000313" key="4">
    <source>
        <dbReference type="EMBL" id="POU68741.1"/>
    </source>
</evidence>
<protein>
    <submittedName>
        <fullName evidence="4">Histidine phosphatase family protein</fullName>
    </submittedName>
</protein>
<evidence type="ECO:0000256" key="3">
    <source>
        <dbReference type="ARBA" id="ARBA00022801"/>
    </source>
</evidence>
<dbReference type="GO" id="GO:0016791">
    <property type="term" value="F:phosphatase activity"/>
    <property type="evidence" value="ECO:0007669"/>
    <property type="project" value="InterPro"/>
</dbReference>
<dbReference type="RefSeq" id="WP_103775626.1">
    <property type="nucleotide sequence ID" value="NZ_PQLX01000001.1"/>
</dbReference>
<dbReference type="Gene3D" id="3.40.50.1240">
    <property type="entry name" value="Phosphoglycerate mutase-like"/>
    <property type="match status" value="1"/>
</dbReference>
<accession>A0A2S4S4D9</accession>
<name>A0A2S4S4D9_CITAM</name>
<comment type="caution">
    <text evidence="4">The sequence shown here is derived from an EMBL/GenBank/DDBJ whole genome shotgun (WGS) entry which is preliminary data.</text>
</comment>
<dbReference type="InterPro" id="IPR029033">
    <property type="entry name" value="His_PPase_superfam"/>
</dbReference>
<dbReference type="Proteomes" id="UP000237003">
    <property type="component" value="Unassembled WGS sequence"/>
</dbReference>
<dbReference type="InterPro" id="IPR013078">
    <property type="entry name" value="His_Pase_superF_clade-1"/>
</dbReference>
<evidence type="ECO:0000313" key="5">
    <source>
        <dbReference type="Proteomes" id="UP000237003"/>
    </source>
</evidence>
<dbReference type="PIRSF" id="PIRSF011416">
    <property type="entry name" value="Ais-TraG-AfrS"/>
    <property type="match status" value="1"/>
</dbReference>
<dbReference type="SUPFAM" id="SSF53254">
    <property type="entry name" value="Phosphoglycerate mutase-like"/>
    <property type="match status" value="1"/>
</dbReference>
<dbReference type="NCBIfam" id="NF011945">
    <property type="entry name" value="PRK15416.1"/>
    <property type="match status" value="1"/>
</dbReference>
<organism evidence="4 5">
    <name type="scientific">Citrobacter amalonaticus</name>
    <dbReference type="NCBI Taxonomy" id="35703"/>
    <lineage>
        <taxon>Bacteria</taxon>
        <taxon>Pseudomonadati</taxon>
        <taxon>Pseudomonadota</taxon>
        <taxon>Gammaproteobacteria</taxon>
        <taxon>Enterobacterales</taxon>
        <taxon>Enterobacteriaceae</taxon>
        <taxon>Citrobacter</taxon>
    </lineage>
</organism>
<reference evidence="4 5" key="1">
    <citation type="submission" date="2018-01" db="EMBL/GenBank/DDBJ databases">
        <title>Complete genome sequences of 14 Citrobacter spp. isolated from plant in Canada.</title>
        <authorList>
            <person name="Bhandare S.G."/>
            <person name="Colavecchio A."/>
            <person name="Jeukens J."/>
            <person name="Emond-Rheault J.-G."/>
            <person name="Freschi L."/>
            <person name="Hamel J."/>
            <person name="Kukavica-Ibrulj I."/>
            <person name="Levesque R."/>
            <person name="Goodridge L."/>
        </authorList>
    </citation>
    <scope>NUCLEOTIDE SEQUENCE [LARGE SCALE GENOMIC DNA]</scope>
    <source>
        <strain evidence="4 5">S1285</strain>
    </source>
</reference>
<gene>
    <name evidence="4" type="ORF">C3430_04650</name>
</gene>
<keyword evidence="2" id="KW-0574">Periplasm</keyword>
<keyword evidence="1" id="KW-0732">Signal</keyword>
<sequence length="201" mass="21815">MLASAISVVKTKKYVAILVTAFIILAGFGAQHAWSSNGLPRIDSKTLALLATQHPVIVLFRHAERCDRSDNACLSDKTGITVEGAQDARASGKAFSADIKNFELYSSNTVRTIQSATWFSGGKKLTVDKKLMECGSGIYGSINAILKKSANNNIVAFTHNHCLTYIAKDKRGVKFTPDYLDGLVMHAENGKLFLDGEFIAK</sequence>
<keyword evidence="3" id="KW-0378">Hydrolase</keyword>
<dbReference type="InterPro" id="IPR011310">
    <property type="entry name" value="LipoPS_heptP_Pase"/>
</dbReference>